<dbReference type="AlphaFoldDB" id="A0AAU9GEG6"/>
<dbReference type="Proteomes" id="UP001500889">
    <property type="component" value="Chromosome dot"/>
</dbReference>
<reference evidence="3 4" key="1">
    <citation type="submission" date="2024-02" db="EMBL/GenBank/DDBJ databases">
        <title>A chromosome-level genome assembly of Drosophila madeirensis, a fruit fly species endemic to Madeira island.</title>
        <authorList>
            <person name="Tomihara K."/>
            <person name="Llopart A."/>
            <person name="Yamamoto D."/>
        </authorList>
    </citation>
    <scope>NUCLEOTIDE SEQUENCE [LARGE SCALE GENOMIC DNA]</scope>
    <source>
        <strain evidence="3 4">RF1</strain>
    </source>
</reference>
<dbReference type="GO" id="GO:0015074">
    <property type="term" value="P:DNA integration"/>
    <property type="evidence" value="ECO:0007669"/>
    <property type="project" value="InterPro"/>
</dbReference>
<dbReference type="InterPro" id="IPR036397">
    <property type="entry name" value="RNaseH_sf"/>
</dbReference>
<feature type="region of interest" description="Disordered" evidence="1">
    <location>
        <begin position="255"/>
        <end position="290"/>
    </location>
</feature>
<organism evidence="3 4">
    <name type="scientific">Drosophila madeirensis</name>
    <name type="common">Fruit fly</name>
    <dbReference type="NCBI Taxonomy" id="30013"/>
    <lineage>
        <taxon>Eukaryota</taxon>
        <taxon>Metazoa</taxon>
        <taxon>Ecdysozoa</taxon>
        <taxon>Arthropoda</taxon>
        <taxon>Hexapoda</taxon>
        <taxon>Insecta</taxon>
        <taxon>Pterygota</taxon>
        <taxon>Neoptera</taxon>
        <taxon>Endopterygota</taxon>
        <taxon>Diptera</taxon>
        <taxon>Brachycera</taxon>
        <taxon>Muscomorpha</taxon>
        <taxon>Ephydroidea</taxon>
        <taxon>Drosophilidae</taxon>
        <taxon>Drosophila</taxon>
        <taxon>Sophophora</taxon>
    </lineage>
</organism>
<dbReference type="InterPro" id="IPR050951">
    <property type="entry name" value="Retrovirus_Pol_polyprotein"/>
</dbReference>
<accession>A0AAU9GEG6</accession>
<evidence type="ECO:0000313" key="3">
    <source>
        <dbReference type="EMBL" id="BFG06629.1"/>
    </source>
</evidence>
<dbReference type="PANTHER" id="PTHR37984">
    <property type="entry name" value="PROTEIN CBG26694"/>
    <property type="match status" value="1"/>
</dbReference>
<dbReference type="EMBL" id="AP029268">
    <property type="protein sequence ID" value="BFG06629.1"/>
    <property type="molecule type" value="Genomic_DNA"/>
</dbReference>
<dbReference type="InterPro" id="IPR012337">
    <property type="entry name" value="RNaseH-like_sf"/>
</dbReference>
<dbReference type="InterPro" id="IPR001584">
    <property type="entry name" value="Integrase_cat-core"/>
</dbReference>
<proteinExistence type="predicted"/>
<gene>
    <name evidence="3" type="ORF">DMAD_13610</name>
</gene>
<dbReference type="PANTHER" id="PTHR37984:SF5">
    <property type="entry name" value="PROTEIN NYNRIN-LIKE"/>
    <property type="match status" value="1"/>
</dbReference>
<feature type="domain" description="Integrase catalytic" evidence="2">
    <location>
        <begin position="29"/>
        <end position="196"/>
    </location>
</feature>
<evidence type="ECO:0000313" key="4">
    <source>
        <dbReference type="Proteomes" id="UP001500889"/>
    </source>
</evidence>
<evidence type="ECO:0000259" key="2">
    <source>
        <dbReference type="PROSITE" id="PS50994"/>
    </source>
</evidence>
<dbReference type="Pfam" id="PF00665">
    <property type="entry name" value="rve"/>
    <property type="match status" value="1"/>
</dbReference>
<feature type="compositionally biased region" description="Acidic residues" evidence="1">
    <location>
        <begin position="278"/>
        <end position="290"/>
    </location>
</feature>
<dbReference type="SUPFAM" id="SSF53098">
    <property type="entry name" value="Ribonuclease H-like"/>
    <property type="match status" value="1"/>
</dbReference>
<dbReference type="GO" id="GO:0003676">
    <property type="term" value="F:nucleic acid binding"/>
    <property type="evidence" value="ECO:0007669"/>
    <property type="project" value="InterPro"/>
</dbReference>
<dbReference type="PROSITE" id="PS50994">
    <property type="entry name" value="INTEGRASE"/>
    <property type="match status" value="1"/>
</dbReference>
<evidence type="ECO:0000256" key="1">
    <source>
        <dbReference type="SAM" id="MobiDB-lite"/>
    </source>
</evidence>
<sequence>MLAIYNQQYETKLQTDASNDGFGAVLMQKYDVPLQTYHIDFLGPLESTSKNYKHILVVIDAFTKFCWLYPTKSTTSNEVILKLRSQSVTFGNPACIISDRGSAFTAQDFLQYCEDEKIKLVKTTTGLPRVNGQVERLNSVIISVLAKLNVDDPSKWFKHDDQQLQSLIQKESIIAFEDDRNELRAKAKTQILNLQAENKNTYNLRRKPPRHYDVGDLVAIKKTQFGSGLKLKPKFLGPYQIIKVKHNNAYDVKKVGNSDGPKHSSSCAEYLKPWSTSNDDDSDDAFEASA</sequence>
<keyword evidence="4" id="KW-1185">Reference proteome</keyword>
<dbReference type="Gene3D" id="3.30.420.10">
    <property type="entry name" value="Ribonuclease H-like superfamily/Ribonuclease H"/>
    <property type="match status" value="1"/>
</dbReference>
<name>A0AAU9GEG6_DROMD</name>
<protein>
    <recommendedName>
        <fullName evidence="2">Integrase catalytic domain-containing protein</fullName>
    </recommendedName>
</protein>